<evidence type="ECO:0000313" key="4">
    <source>
        <dbReference type="EMBL" id="CAK1540882.1"/>
    </source>
</evidence>
<evidence type="ECO:0000313" key="5">
    <source>
        <dbReference type="Proteomes" id="UP001497472"/>
    </source>
</evidence>
<feature type="compositionally biased region" description="Acidic residues" evidence="2">
    <location>
        <begin position="1205"/>
        <end position="1216"/>
    </location>
</feature>
<evidence type="ECO:0000259" key="3">
    <source>
        <dbReference type="PROSITE" id="PS50836"/>
    </source>
</evidence>
<feature type="domain" description="DOMON" evidence="3">
    <location>
        <begin position="108"/>
        <end position="243"/>
    </location>
</feature>
<dbReference type="EMBL" id="CAVLEF010000002">
    <property type="protein sequence ID" value="CAK1540882.1"/>
    <property type="molecule type" value="Genomic_DNA"/>
</dbReference>
<dbReference type="Pfam" id="PF25489">
    <property type="entry name" value="At5g54830"/>
    <property type="match status" value="1"/>
</dbReference>
<feature type="region of interest" description="Disordered" evidence="2">
    <location>
        <begin position="1203"/>
        <end position="1233"/>
    </location>
</feature>
<feature type="region of interest" description="Disordered" evidence="2">
    <location>
        <begin position="279"/>
        <end position="302"/>
    </location>
</feature>
<protein>
    <recommendedName>
        <fullName evidence="3">DOMON domain-containing protein</fullName>
    </recommendedName>
</protein>
<feature type="compositionally biased region" description="Polar residues" evidence="2">
    <location>
        <begin position="778"/>
        <end position="787"/>
    </location>
</feature>
<feature type="compositionally biased region" description="Basic and acidic residues" evidence="2">
    <location>
        <begin position="1217"/>
        <end position="1233"/>
    </location>
</feature>
<name>A0AAV1IUM1_9NEOP</name>
<feature type="region of interest" description="Disordered" evidence="2">
    <location>
        <begin position="657"/>
        <end position="754"/>
    </location>
</feature>
<evidence type="ECO:0000256" key="1">
    <source>
        <dbReference type="ARBA" id="ARBA00022737"/>
    </source>
</evidence>
<dbReference type="SMART" id="SM00664">
    <property type="entry name" value="DoH"/>
    <property type="match status" value="1"/>
</dbReference>
<dbReference type="PANTHER" id="PTHR24036:SF13">
    <property type="entry name" value="PROTEIN SKELETOR, ISOFORMS D_E"/>
    <property type="match status" value="1"/>
</dbReference>
<keyword evidence="5" id="KW-1185">Reference proteome</keyword>
<dbReference type="InterPro" id="IPR005018">
    <property type="entry name" value="DOMON_domain"/>
</dbReference>
<evidence type="ECO:0000256" key="2">
    <source>
        <dbReference type="SAM" id="MobiDB-lite"/>
    </source>
</evidence>
<feature type="region of interest" description="Disordered" evidence="2">
    <location>
        <begin position="766"/>
        <end position="788"/>
    </location>
</feature>
<accession>A0AAV1IUM1</accession>
<dbReference type="InterPro" id="IPR052126">
    <property type="entry name" value="Spindle_Org/Thrombomodulin"/>
</dbReference>
<sequence length="1284" mass="143130">MTTLVLLKKRASRQSLVRSPHYGRQLFMRPRLAGPLWVTGVSTHFCVATRSIEIITAVYSLACFDRLQDVYLLYTGALELKMERMIEAELRSAIRRTGVRGEVGHRGGQRRLAARRQTGYGRRDPGHSESVIEDGEYMSFGISGAPDKSQMVGGDVAVSWLDKNSLKGYAEDYYLDAKSQCAGTHGSCPDERLAANTNSIRLLNAALVNGYSIVTYQRPLRASDHLDLPVLTNASQPIIWAIGPLNSRNEVSYHHHFTKSDRFVEFGRAPVWNCPMPENEDDATPTRSPVHEKPAEIKPNPVPAPAPVAKAVPWEIPGIQCYEPPDGVFYAQMGPTGGKQGYSAITGHVGWGISWYINGLLIPEITLVRGKKYTFVVEGGSDPEEPARFHPFYITNDPVGGYFHKSDTEKKGVEIYAGVRRARSGDLIPTGVGRLCNWTPDNEGPEADEYPSFGAYQRSLTLVCEEGNPGVVTWTPDKNTPDTVYYQCFTHRHLGWKINIVDECDATEAEESRVVESVALPSDLLGQESIQVQSRVKPDSNFLGERKKYEKIINTNKHYNDFSSDKHGGIAGELYPEPNRKLYSPGHEYELPISNGHIQDVIEAVESLEETMKNEFQRNATNPLAPQQYQVYEDVKESLVPEQPIRGDEYVIESESFPGTFMLPPNQKPQTLHAVMRPNSPNKQKGNMRPPFRRPSPPEIKLRRPHPAYPKSNSGYPLPVPNLHHSNGAPKKPNKYASRPPLNANRQQLPPNIPPMKAMPPLYSQKPNFGAHPMQKNGPKQSNSIGQSIIMGKPSYGVTLPSQSQTLSLGHTDLIANQVVKSQITLPGSNDAVSQQSAPQPTFSKQGQIILGKPMDHPISLDQHLAMITQQNVQPSSPTPEYHQPPATIKEKIVDNANGQSQTEVKSSDFIGQSKDPSSFAPAINTGFKPDSIVIESGFKPIIREPLMAAEDKIAEYESNANRREDTDVEEDYEESPQYINNNHAYSSEKLTETFEPMFIPSPPDHLLSSDDKTKEVFPKNHAKEDRPHPVYVKTESELNSLFSKKNIARDVLSDLLMESDRIRPSYLPPDPKIPKDHAQKLTYSGDETFTTYDGKTVSAATLTSIPNVNKTPAKLFSAKLPATTELLLKTPQFGPFMGEIPPQVIEHIVRRDSASTTVPVQDTRTTHLKLINPSHKQDWDLKAEGSDIKEVIGKIKSDKNTEKELEEYEEDAGDEEQTRNRRDTKTAQFERSEVEAEKAALERSNNQMNHVEFEEAALASGSAATVCRTALHIAFLIIWYNMP</sequence>
<dbReference type="PROSITE" id="PS50836">
    <property type="entry name" value="DOMON"/>
    <property type="match status" value="1"/>
</dbReference>
<feature type="region of interest" description="Disordered" evidence="2">
    <location>
        <begin position="105"/>
        <end position="130"/>
    </location>
</feature>
<dbReference type="PANTHER" id="PTHR24036">
    <property type="entry name" value="SKELETOR-RELATED"/>
    <property type="match status" value="1"/>
</dbReference>
<gene>
    <name evidence="4" type="ORF">LNINA_LOCUS902</name>
</gene>
<organism evidence="4 5">
    <name type="scientific">Leptosia nina</name>
    <dbReference type="NCBI Taxonomy" id="320188"/>
    <lineage>
        <taxon>Eukaryota</taxon>
        <taxon>Metazoa</taxon>
        <taxon>Ecdysozoa</taxon>
        <taxon>Arthropoda</taxon>
        <taxon>Hexapoda</taxon>
        <taxon>Insecta</taxon>
        <taxon>Pterygota</taxon>
        <taxon>Neoptera</taxon>
        <taxon>Endopterygota</taxon>
        <taxon>Lepidoptera</taxon>
        <taxon>Glossata</taxon>
        <taxon>Ditrysia</taxon>
        <taxon>Papilionoidea</taxon>
        <taxon>Pieridae</taxon>
        <taxon>Pierinae</taxon>
        <taxon>Leptosia</taxon>
    </lineage>
</organism>
<comment type="caution">
    <text evidence="4">The sequence shown here is derived from an EMBL/GenBank/DDBJ whole genome shotgun (WGS) entry which is preliminary data.</text>
</comment>
<dbReference type="InterPro" id="IPR045266">
    <property type="entry name" value="DOH_DOMON"/>
</dbReference>
<dbReference type="CDD" id="cd09631">
    <property type="entry name" value="DOMON_DOH"/>
    <property type="match status" value="1"/>
</dbReference>
<reference evidence="4 5" key="1">
    <citation type="submission" date="2023-11" db="EMBL/GenBank/DDBJ databases">
        <authorList>
            <person name="Okamura Y."/>
        </authorList>
    </citation>
    <scope>NUCLEOTIDE SEQUENCE [LARGE SCALE GENOMIC DNA]</scope>
</reference>
<dbReference type="Pfam" id="PF03351">
    <property type="entry name" value="DOMON"/>
    <property type="match status" value="1"/>
</dbReference>
<dbReference type="InterPro" id="IPR057443">
    <property type="entry name" value="At5g54830-like"/>
</dbReference>
<dbReference type="Proteomes" id="UP001497472">
    <property type="component" value="Unassembled WGS sequence"/>
</dbReference>
<keyword evidence="1" id="KW-0677">Repeat</keyword>
<proteinExistence type="predicted"/>